<reference evidence="1" key="1">
    <citation type="submission" date="2016-10" db="EMBL/GenBank/DDBJ databases">
        <authorList>
            <person name="de Groot N.N."/>
        </authorList>
    </citation>
    <scope>NUCLEOTIDE SEQUENCE</scope>
</reference>
<dbReference type="AlphaFoldDB" id="A0A1W1BJR1"/>
<name>A0A1W1BJR1_9ZZZZ</name>
<protein>
    <recommendedName>
        <fullName evidence="2">SH3b domain-containing protein</fullName>
    </recommendedName>
</protein>
<evidence type="ECO:0008006" key="2">
    <source>
        <dbReference type="Google" id="ProtNLM"/>
    </source>
</evidence>
<accession>A0A1W1BJR1</accession>
<organism evidence="1">
    <name type="scientific">hydrothermal vent metagenome</name>
    <dbReference type="NCBI Taxonomy" id="652676"/>
    <lineage>
        <taxon>unclassified sequences</taxon>
        <taxon>metagenomes</taxon>
        <taxon>ecological metagenomes</taxon>
    </lineage>
</organism>
<dbReference type="Gene3D" id="2.30.30.40">
    <property type="entry name" value="SH3 Domains"/>
    <property type="match status" value="1"/>
</dbReference>
<evidence type="ECO:0000313" key="1">
    <source>
        <dbReference type="EMBL" id="SFV53749.1"/>
    </source>
</evidence>
<proteinExistence type="predicted"/>
<dbReference type="EMBL" id="FPHL01000005">
    <property type="protein sequence ID" value="SFV53749.1"/>
    <property type="molecule type" value="Genomic_DNA"/>
</dbReference>
<sequence length="354" mass="40706">MKKILIVLLLSASVLSAKETGLFGKIIDVAENDTLNVRAEPNYKARKIAEIPSSGYVGVAKCRQFKTSLWCQVYPLTQQGYEHFSGIKEKGWVNAKYLLFSDRGYVLVDGKASCDYVIQCKADKCERVLDYQTDDENEIKNLETEWIDRKRLHGESRFGTSSSDPKINPEGDICSSAVYIDDYLQNRRLKQLSAKTEGKAYQTLLKFLKTFSRLEPETIAAFVHPTAGLTLNYYTRFGRGNKGFTAKQIKHIDVLGKHQCFWGYTDGKGDAVYMTLYDFFAFLPHDIEHIREIKPLKTLNGFHCAKNSECQGYEVLWYDKPREEDFSWQGLVVILELYRGKWYVAGLLRDRWTI</sequence>
<gene>
    <name evidence="1" type="ORF">MNB_SV-10-904</name>
</gene>